<dbReference type="InterPro" id="IPR004600">
    <property type="entry name" value="TFIIH_Tfb4/GTF2H3"/>
</dbReference>
<dbReference type="PANTHER" id="PTHR12831">
    <property type="entry name" value="TRANSCRIPTION INITIATION FACTOR IIH TFIIH , POLYPEPTIDE 3-RELATED"/>
    <property type="match status" value="1"/>
</dbReference>
<keyword evidence="10 14" id="KW-0804">Transcription</keyword>
<name>A0A317XRL6_9BASI</name>
<evidence type="ECO:0000256" key="8">
    <source>
        <dbReference type="ARBA" id="ARBA00022833"/>
    </source>
</evidence>
<organism evidence="16 17">
    <name type="scientific">Testicularia cyperi</name>
    <dbReference type="NCBI Taxonomy" id="1882483"/>
    <lineage>
        <taxon>Eukaryota</taxon>
        <taxon>Fungi</taxon>
        <taxon>Dikarya</taxon>
        <taxon>Basidiomycota</taxon>
        <taxon>Ustilaginomycotina</taxon>
        <taxon>Ustilaginomycetes</taxon>
        <taxon>Ustilaginales</taxon>
        <taxon>Anthracoideaceae</taxon>
        <taxon>Testicularia</taxon>
    </lineage>
</organism>
<dbReference type="Proteomes" id="UP000246740">
    <property type="component" value="Unassembled WGS sequence"/>
</dbReference>
<evidence type="ECO:0000256" key="15">
    <source>
        <dbReference type="SAM" id="MobiDB-lite"/>
    </source>
</evidence>
<dbReference type="FunCoup" id="A0A317XRL6">
    <property type="interactions" value="727"/>
</dbReference>
<reference evidence="16 17" key="1">
    <citation type="journal article" date="2018" name="Mol. Biol. Evol.">
        <title>Broad Genomic Sampling Reveals a Smut Pathogenic Ancestry of the Fungal Clade Ustilaginomycotina.</title>
        <authorList>
            <person name="Kijpornyongpan T."/>
            <person name="Mondo S.J."/>
            <person name="Barry K."/>
            <person name="Sandor L."/>
            <person name="Lee J."/>
            <person name="Lipzen A."/>
            <person name="Pangilinan J."/>
            <person name="LaButti K."/>
            <person name="Hainaut M."/>
            <person name="Henrissat B."/>
            <person name="Grigoriev I.V."/>
            <person name="Spatafora J.W."/>
            <person name="Aime M.C."/>
        </authorList>
    </citation>
    <scope>NUCLEOTIDE SEQUENCE [LARGE SCALE GENOMIC DNA]</scope>
    <source>
        <strain evidence="16 17">MCA 3645</strain>
    </source>
</reference>
<evidence type="ECO:0000256" key="4">
    <source>
        <dbReference type="ARBA" id="ARBA00021280"/>
    </source>
</evidence>
<comment type="subunit">
    <text evidence="14">Component of the 7-subunit TFIIH core complex composed of XPB/SSL2, XPD/RAD3, SSL1, TFB1, TFB2, TFB4 and TFB5, which is active in NER. The core complex associates with the 3-subunit CTD-kinase module TFIIK composed of CCL1, KIN28 and TFB3 to form the 10-subunit holoenzyme (holo-TFIIH) active in transcription.</text>
</comment>
<sequence>MPAPTTQAKSTTEIANAGFSHLQTTKSSTAGRISPDFLVLVLDINPIAWTRQAELRSKGKARAITAEQLLEDAVSAVMIFLNAHIAMQHENGLALYAAAGTGKAQLLYSTAPFSSKNNAAPRASSSSSASASNDRSDKPDANTYLHFKLVDDKLSQGIKNTCALMLERSLQAESSSSASGSEAAQGAALARSVTIGIVSALSQALCHLNRLGLNDAIDAGGSAPGSAQTRAGGNSSASQTSGSGFRSRILVLSATQDASTQYIPMMNCIFAAQKKAITIDVCKLFGQDTVFLQQAAYLTGGTYFRLDGGSDGSAAESSAAGSAADLRASLVQTLLTTYLPSRSMRTSMNLPTLEEIDFRAACFCHRKIVDIGYICSVCLSLFCQPRPNCLTCKSKFPKHTIQRYTHELEFTDPWTARLLRTGMTISRH</sequence>
<dbReference type="Pfam" id="PF03850">
    <property type="entry name" value="Tfb4"/>
    <property type="match status" value="1"/>
</dbReference>
<dbReference type="GO" id="GO:0006289">
    <property type="term" value="P:nucleotide-excision repair"/>
    <property type="evidence" value="ECO:0007669"/>
    <property type="project" value="UniProtKB-UniRule"/>
</dbReference>
<keyword evidence="11 14" id="KW-0234">DNA repair</keyword>
<evidence type="ECO:0000256" key="2">
    <source>
        <dbReference type="ARBA" id="ARBA00004123"/>
    </source>
</evidence>
<feature type="region of interest" description="Disordered" evidence="15">
    <location>
        <begin position="116"/>
        <end position="137"/>
    </location>
</feature>
<evidence type="ECO:0000256" key="13">
    <source>
        <dbReference type="ARBA" id="ARBA00033341"/>
    </source>
</evidence>
<protein>
    <recommendedName>
        <fullName evidence="4 14">General transcription and DNA repair factor IIH subunit TFB4</fullName>
        <shortName evidence="14">TFIIH subunit TFB4</shortName>
    </recommendedName>
    <alternativeName>
        <fullName evidence="13 14">RNA polymerase II transcription factor B subunit 4</fullName>
    </alternativeName>
</protein>
<evidence type="ECO:0000313" key="16">
    <source>
        <dbReference type="EMBL" id="PWZ00945.1"/>
    </source>
</evidence>
<keyword evidence="17" id="KW-1185">Reference proteome</keyword>
<dbReference type="InterPro" id="IPR036465">
    <property type="entry name" value="vWFA_dom_sf"/>
</dbReference>
<keyword evidence="7 14" id="KW-0863">Zinc-finger</keyword>
<evidence type="ECO:0000256" key="7">
    <source>
        <dbReference type="ARBA" id="ARBA00022771"/>
    </source>
</evidence>
<gene>
    <name evidence="16" type="ORF">BCV70DRAFT_199313</name>
</gene>
<keyword evidence="8 14" id="KW-0862">Zinc</keyword>
<keyword evidence="9 14" id="KW-0805">Transcription regulation</keyword>
<comment type="similarity">
    <text evidence="3 14">Belongs to the TFB4 family.</text>
</comment>
<keyword evidence="12 14" id="KW-0539">Nucleus</keyword>
<keyword evidence="5 14" id="KW-0479">Metal-binding</keyword>
<dbReference type="Gene3D" id="3.40.50.410">
    <property type="entry name" value="von Willebrand factor, type A domain"/>
    <property type="match status" value="1"/>
</dbReference>
<proteinExistence type="inferred from homology"/>
<dbReference type="GO" id="GO:0008270">
    <property type="term" value="F:zinc ion binding"/>
    <property type="evidence" value="ECO:0007669"/>
    <property type="project" value="UniProtKB-KW"/>
</dbReference>
<evidence type="ECO:0000256" key="3">
    <source>
        <dbReference type="ARBA" id="ARBA00005273"/>
    </source>
</evidence>
<evidence type="ECO:0000256" key="1">
    <source>
        <dbReference type="ARBA" id="ARBA00002817"/>
    </source>
</evidence>
<evidence type="ECO:0000256" key="6">
    <source>
        <dbReference type="ARBA" id="ARBA00022763"/>
    </source>
</evidence>
<comment type="subcellular location">
    <subcellularLocation>
        <location evidence="2 14">Nucleus</location>
    </subcellularLocation>
</comment>
<keyword evidence="6 14" id="KW-0227">DNA damage</keyword>
<dbReference type="InParanoid" id="A0A317XRL6"/>
<evidence type="ECO:0000256" key="9">
    <source>
        <dbReference type="ARBA" id="ARBA00023015"/>
    </source>
</evidence>
<evidence type="ECO:0000256" key="10">
    <source>
        <dbReference type="ARBA" id="ARBA00023163"/>
    </source>
</evidence>
<feature type="compositionally biased region" description="Polar residues" evidence="15">
    <location>
        <begin position="225"/>
        <end position="242"/>
    </location>
</feature>
<evidence type="ECO:0000256" key="11">
    <source>
        <dbReference type="ARBA" id="ARBA00023204"/>
    </source>
</evidence>
<dbReference type="GO" id="GO:0000439">
    <property type="term" value="C:transcription factor TFIIH core complex"/>
    <property type="evidence" value="ECO:0007669"/>
    <property type="project" value="UniProtKB-UniRule"/>
</dbReference>
<evidence type="ECO:0000313" key="17">
    <source>
        <dbReference type="Proteomes" id="UP000246740"/>
    </source>
</evidence>
<feature type="compositionally biased region" description="Low complexity" evidence="15">
    <location>
        <begin position="116"/>
        <end position="133"/>
    </location>
</feature>
<accession>A0A317XRL6</accession>
<dbReference type="AlphaFoldDB" id="A0A317XRL6"/>
<dbReference type="PANTHER" id="PTHR12831:SF0">
    <property type="entry name" value="GENERAL TRANSCRIPTION FACTOR IIH SUBUNIT 3"/>
    <property type="match status" value="1"/>
</dbReference>
<dbReference type="GO" id="GO:0006355">
    <property type="term" value="P:regulation of DNA-templated transcription"/>
    <property type="evidence" value="ECO:0007669"/>
    <property type="project" value="InterPro"/>
</dbReference>
<dbReference type="GO" id="GO:0005675">
    <property type="term" value="C:transcription factor TFIIH holo complex"/>
    <property type="evidence" value="ECO:0007669"/>
    <property type="project" value="UniProtKB-UniRule"/>
</dbReference>
<dbReference type="OrthoDB" id="17307at2759"/>
<dbReference type="STRING" id="1882483.A0A317XRL6"/>
<evidence type="ECO:0000256" key="14">
    <source>
        <dbReference type="RuleBase" id="RU368090"/>
    </source>
</evidence>
<evidence type="ECO:0000256" key="5">
    <source>
        <dbReference type="ARBA" id="ARBA00022723"/>
    </source>
</evidence>
<feature type="region of interest" description="Disordered" evidence="15">
    <location>
        <begin position="222"/>
        <end position="242"/>
    </location>
</feature>
<comment type="function">
    <text evidence="1 14">Component of the general transcription and DNA repair factor IIH (TFIIH) core complex, which is involved in general and transcription-coupled nucleotide excision repair (NER) of damaged DNA and, when complexed to TFIIK, in RNA transcription by RNA polymerase II. In NER, TFIIH acts by opening DNA around the lesion to allow the excision of the damaged oligonucleotide and its replacement by a new DNA fragment. In transcription, TFIIH has an essential role in transcription initiation. When the pre-initiation complex (PIC) has been established, TFIIH is required for promoter opening and promoter escape. Phosphorylation of the C-terminal tail (CTD) of the largest subunit of RNA polymerase II by the kinase module TFIIK controls the initiation of transcription.</text>
</comment>
<evidence type="ECO:0000256" key="12">
    <source>
        <dbReference type="ARBA" id="ARBA00023242"/>
    </source>
</evidence>
<dbReference type="EMBL" id="KZ819191">
    <property type="protein sequence ID" value="PWZ00945.1"/>
    <property type="molecule type" value="Genomic_DNA"/>
</dbReference>